<reference evidence="1 2" key="1">
    <citation type="submission" date="2023-08" db="EMBL/GenBank/DDBJ databases">
        <authorList>
            <person name="Park J.-S."/>
        </authorList>
    </citation>
    <scope>NUCLEOTIDE SEQUENCE [LARGE SCALE GENOMIC DNA]</scope>
    <source>
        <strain evidence="1 2">2205SS18-9</strain>
    </source>
</reference>
<evidence type="ECO:0008006" key="3">
    <source>
        <dbReference type="Google" id="ProtNLM"/>
    </source>
</evidence>
<evidence type="ECO:0000313" key="1">
    <source>
        <dbReference type="EMBL" id="MDP5273137.1"/>
    </source>
</evidence>
<dbReference type="Proteomes" id="UP001231941">
    <property type="component" value="Unassembled WGS sequence"/>
</dbReference>
<comment type="caution">
    <text evidence="1">The sequence shown here is derived from an EMBL/GenBank/DDBJ whole genome shotgun (WGS) entry which is preliminary data.</text>
</comment>
<name>A0ABT9IVM9_9BACL</name>
<dbReference type="PROSITE" id="PS51257">
    <property type="entry name" value="PROKAR_LIPOPROTEIN"/>
    <property type="match status" value="1"/>
</dbReference>
<organism evidence="1 2">
    <name type="scientific">Chengkuizengella axinellae</name>
    <dbReference type="NCBI Taxonomy" id="3064388"/>
    <lineage>
        <taxon>Bacteria</taxon>
        <taxon>Bacillati</taxon>
        <taxon>Bacillota</taxon>
        <taxon>Bacilli</taxon>
        <taxon>Bacillales</taxon>
        <taxon>Paenibacillaceae</taxon>
        <taxon>Chengkuizengella</taxon>
    </lineage>
</organism>
<accession>A0ABT9IVM9</accession>
<dbReference type="RefSeq" id="WP_305990426.1">
    <property type="nucleotide sequence ID" value="NZ_JAVAMP010000001.1"/>
</dbReference>
<proteinExistence type="predicted"/>
<sequence length="424" mass="48109">MKKTSQIKSFLSILSTIILITLFITGCTSENEEIKEKVKTSLMNETNSSMTTFSGEAEVQIQMPSNESNPFYTLLQTFLENGKITWNGSAVGDSVKANTEFVSDQTSLNVPIIVANDKLFFNIPLINPEDEYFEAQKSDLSMNENLNIGELYQQFLVELIDRSDAEKFSKIDSENESQEQTIEMEITQEDLFLVFKDFTLKELEGALPAEMHSNISQKLETYSVDENEENEISQLSKITFILNADGEITNQNIQLNLKELGLSIQHQSNIDNGSDTQINIPDQTISLFDFFTYLDELNNVPEITFEQAISIPDANYADNSVEQEILSLLNKNLQAILDKDKETFSATFSSEKNAEAGWELVKNNLYHFLQVEDLQFKNKSGKSFNVGVLFETVNREAAHQQPLMSGFTFTISKVDSEWKIQRLK</sequence>
<dbReference type="EMBL" id="JAVAMP010000001">
    <property type="protein sequence ID" value="MDP5273137.1"/>
    <property type="molecule type" value="Genomic_DNA"/>
</dbReference>
<gene>
    <name evidence="1" type="ORF">Q5Y73_03385</name>
</gene>
<keyword evidence="2" id="KW-1185">Reference proteome</keyword>
<evidence type="ECO:0000313" key="2">
    <source>
        <dbReference type="Proteomes" id="UP001231941"/>
    </source>
</evidence>
<protein>
    <recommendedName>
        <fullName evidence="3">Lipoprotein</fullName>
    </recommendedName>
</protein>